<evidence type="ECO:0000313" key="2">
    <source>
        <dbReference type="Proteomes" id="UP000007305"/>
    </source>
</evidence>
<keyword evidence="2" id="KW-1185">Reference proteome</keyword>
<dbReference type="AlphaFoldDB" id="A0A804N6V4"/>
<dbReference type="Gramene" id="Zm00001eb139610_T001">
    <property type="protein sequence ID" value="Zm00001eb139610_P001"/>
    <property type="gene ID" value="Zm00001eb139610"/>
</dbReference>
<dbReference type="Proteomes" id="UP000007305">
    <property type="component" value="Chromosome 3"/>
</dbReference>
<sequence>MTSAIAFTGADLGTHPAIECNNADDVGEPEASYEQQRPLRWRATVEVVAVLVDDTPASPSWCPAPAPPRLWLESRLSTLCTRYSTRLQHGVAVGEPPQGVAGITWI</sequence>
<protein>
    <submittedName>
        <fullName evidence="1">Uncharacterized protein</fullName>
    </submittedName>
</protein>
<dbReference type="EnsemblPlants" id="Zm00001eb139610_T001">
    <property type="protein sequence ID" value="Zm00001eb139610_P001"/>
    <property type="gene ID" value="Zm00001eb139610"/>
</dbReference>
<reference evidence="1" key="2">
    <citation type="submission" date="2019-07" db="EMBL/GenBank/DDBJ databases">
        <authorList>
            <person name="Seetharam A."/>
            <person name="Woodhouse M."/>
            <person name="Cannon E."/>
        </authorList>
    </citation>
    <scope>NUCLEOTIDE SEQUENCE [LARGE SCALE GENOMIC DNA]</scope>
    <source>
        <strain evidence="1">cv. B73</strain>
    </source>
</reference>
<reference evidence="1" key="3">
    <citation type="submission" date="2021-05" db="UniProtKB">
        <authorList>
            <consortium name="EnsemblPlants"/>
        </authorList>
    </citation>
    <scope>IDENTIFICATION</scope>
    <source>
        <strain evidence="1">cv. B73</strain>
    </source>
</reference>
<organism evidence="1 2">
    <name type="scientific">Zea mays</name>
    <name type="common">Maize</name>
    <dbReference type="NCBI Taxonomy" id="4577"/>
    <lineage>
        <taxon>Eukaryota</taxon>
        <taxon>Viridiplantae</taxon>
        <taxon>Streptophyta</taxon>
        <taxon>Embryophyta</taxon>
        <taxon>Tracheophyta</taxon>
        <taxon>Spermatophyta</taxon>
        <taxon>Magnoliopsida</taxon>
        <taxon>Liliopsida</taxon>
        <taxon>Poales</taxon>
        <taxon>Poaceae</taxon>
        <taxon>PACMAD clade</taxon>
        <taxon>Panicoideae</taxon>
        <taxon>Andropogonodae</taxon>
        <taxon>Andropogoneae</taxon>
        <taxon>Tripsacinae</taxon>
        <taxon>Zea</taxon>
    </lineage>
</organism>
<evidence type="ECO:0000313" key="1">
    <source>
        <dbReference type="EnsemblPlants" id="Zm00001eb139610_P001"/>
    </source>
</evidence>
<proteinExistence type="predicted"/>
<dbReference type="InParanoid" id="A0A804N6V4"/>
<accession>A0A804N6V4</accession>
<reference evidence="2" key="1">
    <citation type="submission" date="2015-12" db="EMBL/GenBank/DDBJ databases">
        <title>Update maize B73 reference genome by single molecule sequencing technologies.</title>
        <authorList>
            <consortium name="Maize Genome Sequencing Project"/>
            <person name="Ware D."/>
        </authorList>
    </citation>
    <scope>NUCLEOTIDE SEQUENCE [LARGE SCALE GENOMIC DNA]</scope>
    <source>
        <strain evidence="2">cv. B73</strain>
    </source>
</reference>
<name>A0A804N6V4_MAIZE</name>